<dbReference type="GO" id="GO:0030151">
    <property type="term" value="F:molybdenum ion binding"/>
    <property type="evidence" value="ECO:0007669"/>
    <property type="project" value="InterPro"/>
</dbReference>
<dbReference type="PANTHER" id="PTHR30212:SF2">
    <property type="entry name" value="PROTEIN YIIM"/>
    <property type="match status" value="1"/>
</dbReference>
<feature type="compositionally biased region" description="Basic and acidic residues" evidence="1">
    <location>
        <begin position="11"/>
        <end position="24"/>
    </location>
</feature>
<accession>A0A8I1LBI5</accession>
<proteinExistence type="predicted"/>
<comment type="caution">
    <text evidence="3">The sequence shown here is derived from an EMBL/GenBank/DDBJ whole genome shotgun (WGS) entry which is preliminary data.</text>
</comment>
<name>A0A8I1LBI5_9CORY</name>
<dbReference type="AlphaFoldDB" id="A0A8I1LBI5"/>
<evidence type="ECO:0000256" key="1">
    <source>
        <dbReference type="SAM" id="MobiDB-lite"/>
    </source>
</evidence>
<evidence type="ECO:0000313" key="4">
    <source>
        <dbReference type="Proteomes" id="UP000603369"/>
    </source>
</evidence>
<feature type="region of interest" description="Disordered" evidence="1">
    <location>
        <begin position="1"/>
        <end position="24"/>
    </location>
</feature>
<dbReference type="GO" id="GO:0003824">
    <property type="term" value="F:catalytic activity"/>
    <property type="evidence" value="ECO:0007669"/>
    <property type="project" value="InterPro"/>
</dbReference>
<evidence type="ECO:0000259" key="2">
    <source>
        <dbReference type="PROSITE" id="PS51340"/>
    </source>
</evidence>
<dbReference type="InterPro" id="IPR011037">
    <property type="entry name" value="Pyrv_Knase-like_insert_dom_sf"/>
</dbReference>
<dbReference type="SUPFAM" id="SSF50800">
    <property type="entry name" value="PK beta-barrel domain-like"/>
    <property type="match status" value="1"/>
</dbReference>
<dbReference type="InterPro" id="IPR052353">
    <property type="entry name" value="Benzoxazolinone_Detox_Enz"/>
</dbReference>
<dbReference type="Pfam" id="PF03473">
    <property type="entry name" value="MOSC"/>
    <property type="match status" value="1"/>
</dbReference>
<dbReference type="EMBL" id="JAEHFL010000009">
    <property type="protein sequence ID" value="MBK3428270.1"/>
    <property type="molecule type" value="Genomic_DNA"/>
</dbReference>
<dbReference type="PANTHER" id="PTHR30212">
    <property type="entry name" value="PROTEIN YIIM"/>
    <property type="match status" value="1"/>
</dbReference>
<keyword evidence="4" id="KW-1185">Reference proteome</keyword>
<dbReference type="Proteomes" id="UP000603369">
    <property type="component" value="Unassembled WGS sequence"/>
</dbReference>
<dbReference type="InterPro" id="IPR005302">
    <property type="entry name" value="MoCF_Sase_C"/>
</dbReference>
<dbReference type="RefSeq" id="WP_200435890.1">
    <property type="nucleotide sequence ID" value="NZ_JAEHFL010000009.1"/>
</dbReference>
<evidence type="ECO:0000313" key="3">
    <source>
        <dbReference type="EMBL" id="MBK3428270.1"/>
    </source>
</evidence>
<protein>
    <submittedName>
        <fullName evidence="3">MOSC domain-containing protein</fullName>
    </submittedName>
</protein>
<reference evidence="3 4" key="1">
    <citation type="submission" date="2020-12" db="EMBL/GenBank/DDBJ databases">
        <title>Draft genome sequence of the commensal strain Corynebacterium tuberculostearicum MFP09/CIP 102622 isolated from human skin.</title>
        <authorList>
            <person name="Boukerb A.M."/>
            <person name="Janvier X."/>
            <person name="Feuilloley M.G.J."/>
            <person name="Groboillot A."/>
        </authorList>
    </citation>
    <scope>NUCLEOTIDE SEQUENCE [LARGE SCALE GENOMIC DNA]</scope>
    <source>
        <strain evidence="3 4">CIP 102622</strain>
    </source>
</reference>
<dbReference type="Gene3D" id="2.40.33.20">
    <property type="entry name" value="PK beta-barrel domain-like"/>
    <property type="match status" value="1"/>
</dbReference>
<feature type="domain" description="MOSC" evidence="2">
    <location>
        <begin position="34"/>
        <end position="168"/>
    </location>
</feature>
<organism evidence="3 4">
    <name type="scientific">Corynebacterium tuberculostearicum</name>
    <dbReference type="NCBI Taxonomy" id="38304"/>
    <lineage>
        <taxon>Bacteria</taxon>
        <taxon>Bacillati</taxon>
        <taxon>Actinomycetota</taxon>
        <taxon>Actinomycetes</taxon>
        <taxon>Mycobacteriales</taxon>
        <taxon>Corynebacteriaceae</taxon>
        <taxon>Corynebacterium</taxon>
    </lineage>
</organism>
<gene>
    <name evidence="3" type="ORF">JDP02_07045</name>
</gene>
<dbReference type="PROSITE" id="PS51340">
    <property type="entry name" value="MOSC"/>
    <property type="match status" value="1"/>
</dbReference>
<dbReference type="GO" id="GO:0030170">
    <property type="term" value="F:pyridoxal phosphate binding"/>
    <property type="evidence" value="ECO:0007669"/>
    <property type="project" value="InterPro"/>
</dbReference>
<sequence>MQVVSTNVAVRRPDPSGRHEFSGIDKKPQDFIDLAAPGPHYGDGSGVRGDIIGDTQHHGGNDKAVYAYSREELDYWQSELSRPLASGSFGENLTTQGIDLSALLINQRVRIGTAVLEVSVPRQPCATFSGWLGERGWLKRWTARGDCGTYLRIISPGRIRPGDAIELDTPPSHGITMRMAFAAKMGDRALARRVIDAGCLPAHQQNSLRT</sequence>